<feature type="transmembrane region" description="Helical" evidence="8">
    <location>
        <begin position="56"/>
        <end position="76"/>
    </location>
</feature>
<evidence type="ECO:0000259" key="9">
    <source>
        <dbReference type="Pfam" id="PF00361"/>
    </source>
</evidence>
<dbReference type="InterPro" id="IPR001750">
    <property type="entry name" value="ND/Mrp_TM"/>
</dbReference>
<organism evidence="12 13">
    <name type="scientific">Sandaracinus amylolyticus</name>
    <dbReference type="NCBI Taxonomy" id="927083"/>
    <lineage>
        <taxon>Bacteria</taxon>
        <taxon>Pseudomonadati</taxon>
        <taxon>Myxococcota</taxon>
        <taxon>Polyangia</taxon>
        <taxon>Polyangiales</taxon>
        <taxon>Sandaracinaceae</taxon>
        <taxon>Sandaracinus</taxon>
    </lineage>
</organism>
<feature type="transmembrane region" description="Helical" evidence="8">
    <location>
        <begin position="576"/>
        <end position="596"/>
    </location>
</feature>
<proteinExistence type="predicted"/>
<evidence type="ECO:0000256" key="6">
    <source>
        <dbReference type="ARBA" id="ARBA00023136"/>
    </source>
</evidence>
<evidence type="ECO:0000256" key="8">
    <source>
        <dbReference type="SAM" id="Phobius"/>
    </source>
</evidence>
<dbReference type="InterPro" id="IPR046806">
    <property type="entry name" value="MrpA_C/MbhE"/>
</dbReference>
<sequence>MSRARIARVLLVLVPAALAVALALAAPALIAGRTFAWVVPWAPSAGLETALRLDALSGLFALIVCAIGALVAGYAGAYFDDARALRRFDRLLALFTLAMLALVLADDVFFLYFAWELTSVASFFLIGFEHERAEARDAARHALLVTVAGGLALLAGLVMLASAAGTTRISEIVARGDVVRAHELYRPAFFTIAVAAFTKSAQVPFHSWLPRAMEAPTPASAYLHAATMVKAGVFLLARFAPALGGTAEWTSLVATIGGITALVGAARAIGETRFKPALAYSTVAALGLVTLLLGIGTTYAIAAAMLYVVAHALYKGALFLYAGVVQHQAHAKDAEAVGGLARVLPHGAVAALLAGASMAGVPATLGFLAKDLAYAALLPGDGGYRVIALVSAFVASALFVAVAMVVAARPLLGARRGISDDVGRPRAWLWGPPLLLAALGLVAGIAPALVAPLVAAAASLVAARAVPASALAFHGVGIELALSAVTLVVGAAVFAARAPLRRAGAALSRALHLRPASGYEAAMRALARVAKAQTRVLQNGILRRYTLVTLVVIAVVVATGIAHAPPPDLAGALDDLQPRQLGLGAFIIAAALFAVIAPERFAAVAALGAVGFGVGALFLDLGAPDLAMTQFVVEALSVVVFVLAFRKLPRLPLLSSRATRARDAVVAVGFGTVVSALALAAARTNPDPSVSAWFLEQSLPAAHGHNVVNVILTDFRSVDTLGETIVVATAGFGVFALLRLRARSGGAR</sequence>
<evidence type="ECO:0000256" key="7">
    <source>
        <dbReference type="RuleBase" id="RU000320"/>
    </source>
</evidence>
<evidence type="ECO:0000313" key="12">
    <source>
        <dbReference type="EMBL" id="AKF08647.1"/>
    </source>
</evidence>
<feature type="transmembrane region" description="Helical" evidence="8">
    <location>
        <begin position="142"/>
        <end position="164"/>
    </location>
</feature>
<dbReference type="PRINTS" id="PR01434">
    <property type="entry name" value="NADHDHGNASE5"/>
</dbReference>
<keyword evidence="13" id="KW-1185">Reference proteome</keyword>
<evidence type="ECO:0000259" key="11">
    <source>
        <dbReference type="Pfam" id="PF20501"/>
    </source>
</evidence>
<evidence type="ECO:0000256" key="4">
    <source>
        <dbReference type="ARBA" id="ARBA00022692"/>
    </source>
</evidence>
<dbReference type="Pfam" id="PF00361">
    <property type="entry name" value="Proton_antipo_M"/>
    <property type="match status" value="1"/>
</dbReference>
<gene>
    <name evidence="12" type="ORF">DB32_005796</name>
</gene>
<keyword evidence="6 8" id="KW-0472">Membrane</keyword>
<dbReference type="InterPro" id="IPR025383">
    <property type="entry name" value="MrpA_C/MbhD"/>
</dbReference>
<feature type="transmembrane region" description="Helical" evidence="8">
    <location>
        <begin position="88"/>
        <end position="105"/>
    </location>
</feature>
<feature type="domain" description="NADH:quinone oxidoreductase/Mrp antiporter transmembrane" evidence="9">
    <location>
        <begin position="105"/>
        <end position="383"/>
    </location>
</feature>
<dbReference type="EMBL" id="CP011125">
    <property type="protein sequence ID" value="AKF08647.1"/>
    <property type="molecule type" value="Genomic_DNA"/>
</dbReference>
<dbReference type="KEGG" id="samy:DB32_005796"/>
<feature type="transmembrane region" description="Helical" evidence="8">
    <location>
        <begin position="221"/>
        <end position="240"/>
    </location>
</feature>
<keyword evidence="4 7" id="KW-0812">Transmembrane</keyword>
<feature type="domain" description="MrpA C-terminal/MbhE" evidence="11">
    <location>
        <begin position="660"/>
        <end position="739"/>
    </location>
</feature>
<feature type="transmembrane region" description="Helical" evidence="8">
    <location>
        <begin position="252"/>
        <end position="270"/>
    </location>
</feature>
<dbReference type="Pfam" id="PF20501">
    <property type="entry name" value="MbhE"/>
    <property type="match status" value="1"/>
</dbReference>
<evidence type="ECO:0000256" key="1">
    <source>
        <dbReference type="ARBA" id="ARBA00004651"/>
    </source>
</evidence>
<feature type="transmembrane region" description="Helical" evidence="8">
    <location>
        <begin position="387"/>
        <end position="412"/>
    </location>
</feature>
<dbReference type="Proteomes" id="UP000034883">
    <property type="component" value="Chromosome"/>
</dbReference>
<feature type="transmembrane region" description="Helical" evidence="8">
    <location>
        <begin position="343"/>
        <end position="367"/>
    </location>
</feature>
<feature type="transmembrane region" description="Helical" evidence="8">
    <location>
        <begin position="301"/>
        <end position="322"/>
    </location>
</feature>
<feature type="domain" description="MrpA C-terminal/MbhD" evidence="10">
    <location>
        <begin position="585"/>
        <end position="650"/>
    </location>
</feature>
<keyword evidence="5 8" id="KW-1133">Transmembrane helix</keyword>
<feature type="transmembrane region" description="Helical" evidence="8">
    <location>
        <begin position="277"/>
        <end position="295"/>
    </location>
</feature>
<reference evidence="12 13" key="1">
    <citation type="submission" date="2015-03" db="EMBL/GenBank/DDBJ databases">
        <title>Genome assembly of Sandaracinus amylolyticus DSM 53668.</title>
        <authorList>
            <person name="Sharma G."/>
            <person name="Subramanian S."/>
        </authorList>
    </citation>
    <scope>NUCLEOTIDE SEQUENCE [LARGE SCALE GENOMIC DNA]</scope>
    <source>
        <strain evidence="12 13">DSM 53668</strain>
    </source>
</reference>
<feature type="transmembrane region" description="Helical" evidence="8">
    <location>
        <begin position="601"/>
        <end position="621"/>
    </location>
</feature>
<dbReference type="STRING" id="927083.DB32_005796"/>
<protein>
    <submittedName>
        <fullName evidence="12">Na(+) H(+) antiporter subunit A</fullName>
    </submittedName>
</protein>
<name>A0A0F6YKA4_9BACT</name>
<keyword evidence="2" id="KW-0813">Transport</keyword>
<feature type="transmembrane region" description="Helical" evidence="8">
    <location>
        <begin position="721"/>
        <end position="740"/>
    </location>
</feature>
<feature type="transmembrane region" description="Helical" evidence="8">
    <location>
        <begin position="433"/>
        <end position="460"/>
    </location>
</feature>
<dbReference type="PANTHER" id="PTHR43373:SF1">
    <property type="entry name" value="NA(+)_H(+) ANTIPORTER SUBUNIT A"/>
    <property type="match status" value="1"/>
</dbReference>
<dbReference type="GO" id="GO:0005886">
    <property type="term" value="C:plasma membrane"/>
    <property type="evidence" value="ECO:0007669"/>
    <property type="project" value="UniProtKB-SubCell"/>
</dbReference>
<dbReference type="PANTHER" id="PTHR43373">
    <property type="entry name" value="NA(+)/H(+) ANTIPORTER SUBUNIT"/>
    <property type="match status" value="1"/>
</dbReference>
<evidence type="ECO:0000313" key="13">
    <source>
        <dbReference type="Proteomes" id="UP000034883"/>
    </source>
</evidence>
<dbReference type="InterPro" id="IPR050616">
    <property type="entry name" value="CPA3_Na-H_Antiporter_A"/>
</dbReference>
<evidence type="ECO:0000256" key="5">
    <source>
        <dbReference type="ARBA" id="ARBA00022989"/>
    </source>
</evidence>
<feature type="transmembrane region" description="Helical" evidence="8">
    <location>
        <begin position="627"/>
        <end position="645"/>
    </location>
</feature>
<accession>A0A0F6YKA4</accession>
<evidence type="ECO:0000256" key="3">
    <source>
        <dbReference type="ARBA" id="ARBA00022475"/>
    </source>
</evidence>
<evidence type="ECO:0000256" key="2">
    <source>
        <dbReference type="ARBA" id="ARBA00022448"/>
    </source>
</evidence>
<comment type="subcellular location">
    <subcellularLocation>
        <location evidence="1">Cell membrane</location>
        <topology evidence="1">Multi-pass membrane protein</topology>
    </subcellularLocation>
    <subcellularLocation>
        <location evidence="7">Membrane</location>
        <topology evidence="7">Multi-pass membrane protein</topology>
    </subcellularLocation>
</comment>
<feature type="transmembrane region" description="Helical" evidence="8">
    <location>
        <begin position="480"/>
        <end position="500"/>
    </location>
</feature>
<feature type="transmembrane region" description="Helical" evidence="8">
    <location>
        <begin position="665"/>
        <end position="682"/>
    </location>
</feature>
<dbReference type="Pfam" id="PF13244">
    <property type="entry name" value="MbhD"/>
    <property type="match status" value="1"/>
</dbReference>
<evidence type="ECO:0000259" key="10">
    <source>
        <dbReference type="Pfam" id="PF13244"/>
    </source>
</evidence>
<dbReference type="AlphaFoldDB" id="A0A0F6YKA4"/>
<keyword evidence="3" id="KW-1003">Cell membrane</keyword>
<feature type="transmembrane region" description="Helical" evidence="8">
    <location>
        <begin position="545"/>
        <end position="564"/>
    </location>
</feature>